<dbReference type="Proteomes" id="UP000315750">
    <property type="component" value="Chromosome"/>
</dbReference>
<dbReference type="OrthoDB" id="9884753at2"/>
<name>A0A518AT54_9BACT</name>
<keyword evidence="2" id="KW-1185">Reference proteome</keyword>
<gene>
    <name evidence="1" type="ORF">Pan181_41250</name>
</gene>
<proteinExistence type="predicted"/>
<protein>
    <submittedName>
        <fullName evidence="1">Uncharacterized protein</fullName>
    </submittedName>
</protein>
<reference evidence="1 2" key="1">
    <citation type="submission" date="2019-02" db="EMBL/GenBank/DDBJ databases">
        <title>Deep-cultivation of Planctomycetes and their phenomic and genomic characterization uncovers novel biology.</title>
        <authorList>
            <person name="Wiegand S."/>
            <person name="Jogler M."/>
            <person name="Boedeker C."/>
            <person name="Pinto D."/>
            <person name="Vollmers J."/>
            <person name="Rivas-Marin E."/>
            <person name="Kohn T."/>
            <person name="Peeters S.H."/>
            <person name="Heuer A."/>
            <person name="Rast P."/>
            <person name="Oberbeckmann S."/>
            <person name="Bunk B."/>
            <person name="Jeske O."/>
            <person name="Meyerdierks A."/>
            <person name="Storesund J.E."/>
            <person name="Kallscheuer N."/>
            <person name="Luecker S."/>
            <person name="Lage O.M."/>
            <person name="Pohl T."/>
            <person name="Merkel B.J."/>
            <person name="Hornburger P."/>
            <person name="Mueller R.-W."/>
            <person name="Bruemmer F."/>
            <person name="Labrenz M."/>
            <person name="Spormann A.M."/>
            <person name="Op den Camp H."/>
            <person name="Overmann J."/>
            <person name="Amann R."/>
            <person name="Jetten M.S.M."/>
            <person name="Mascher T."/>
            <person name="Medema M.H."/>
            <person name="Devos D.P."/>
            <person name="Kaster A.-K."/>
            <person name="Ovreas L."/>
            <person name="Rohde M."/>
            <person name="Galperin M.Y."/>
            <person name="Jogler C."/>
        </authorList>
    </citation>
    <scope>NUCLEOTIDE SEQUENCE [LARGE SCALE GENOMIC DNA]</scope>
    <source>
        <strain evidence="1 2">Pan181</strain>
    </source>
</reference>
<sequence>MAAASRLPVPESLAIAVDDHDRAAIERWWNELTAAQQAEFLEVATYEPDRIATRVDTTVGEGADPYDEWYEYLVNQDLRFYFDRSQPIGSYNVVFPILQPLSVAADIKVVSHLLTRGVNPDRAGSKENDTE</sequence>
<dbReference type="KEGG" id="amuc:Pan181_41250"/>
<evidence type="ECO:0000313" key="1">
    <source>
        <dbReference type="EMBL" id="QDU57902.1"/>
    </source>
</evidence>
<organism evidence="1 2">
    <name type="scientific">Aeoliella mucimassa</name>
    <dbReference type="NCBI Taxonomy" id="2527972"/>
    <lineage>
        <taxon>Bacteria</taxon>
        <taxon>Pseudomonadati</taxon>
        <taxon>Planctomycetota</taxon>
        <taxon>Planctomycetia</taxon>
        <taxon>Pirellulales</taxon>
        <taxon>Lacipirellulaceae</taxon>
        <taxon>Aeoliella</taxon>
    </lineage>
</organism>
<accession>A0A518AT54</accession>
<dbReference type="EMBL" id="CP036278">
    <property type="protein sequence ID" value="QDU57902.1"/>
    <property type="molecule type" value="Genomic_DNA"/>
</dbReference>
<evidence type="ECO:0000313" key="2">
    <source>
        <dbReference type="Proteomes" id="UP000315750"/>
    </source>
</evidence>
<dbReference type="RefSeq" id="WP_145249349.1">
    <property type="nucleotide sequence ID" value="NZ_CP036278.1"/>
</dbReference>
<dbReference type="AlphaFoldDB" id="A0A518AT54"/>